<keyword evidence="2 4" id="KW-0378">Hydrolase</keyword>
<dbReference type="InterPro" id="IPR008928">
    <property type="entry name" value="6-hairpin_glycosidase_sf"/>
</dbReference>
<gene>
    <name evidence="5" type="ORF">LWI29_014428</name>
</gene>
<evidence type="ECO:0000256" key="4">
    <source>
        <dbReference type="RuleBase" id="RU361180"/>
    </source>
</evidence>
<name>A0AA39TA76_ACESA</name>
<keyword evidence="3 4" id="KW-0326">Glycosidase</keyword>
<dbReference type="GO" id="GO:0005993">
    <property type="term" value="P:trehalose catabolic process"/>
    <property type="evidence" value="ECO:0007669"/>
    <property type="project" value="TreeGrafter"/>
</dbReference>
<evidence type="ECO:0000256" key="2">
    <source>
        <dbReference type="ARBA" id="ARBA00022801"/>
    </source>
</evidence>
<comment type="caution">
    <text evidence="5">The sequence shown here is derived from an EMBL/GenBank/DDBJ whole genome shotgun (WGS) entry which is preliminary data.</text>
</comment>
<evidence type="ECO:0000313" key="6">
    <source>
        <dbReference type="Proteomes" id="UP001168877"/>
    </source>
</evidence>
<organism evidence="5 6">
    <name type="scientific">Acer saccharum</name>
    <name type="common">Sugar maple</name>
    <dbReference type="NCBI Taxonomy" id="4024"/>
    <lineage>
        <taxon>Eukaryota</taxon>
        <taxon>Viridiplantae</taxon>
        <taxon>Streptophyta</taxon>
        <taxon>Embryophyta</taxon>
        <taxon>Tracheophyta</taxon>
        <taxon>Spermatophyta</taxon>
        <taxon>Magnoliopsida</taxon>
        <taxon>eudicotyledons</taxon>
        <taxon>Gunneridae</taxon>
        <taxon>Pentapetalae</taxon>
        <taxon>rosids</taxon>
        <taxon>malvids</taxon>
        <taxon>Sapindales</taxon>
        <taxon>Sapindaceae</taxon>
        <taxon>Hippocastanoideae</taxon>
        <taxon>Acereae</taxon>
        <taxon>Acer</taxon>
    </lineage>
</organism>
<dbReference type="PANTHER" id="PTHR23403">
    <property type="entry name" value="TREHALASE"/>
    <property type="match status" value="1"/>
</dbReference>
<comment type="similarity">
    <text evidence="1 4">Belongs to the glycosyl hydrolase 37 family.</text>
</comment>
<reference evidence="5" key="2">
    <citation type="submission" date="2023-06" db="EMBL/GenBank/DDBJ databases">
        <authorList>
            <person name="Swenson N.G."/>
            <person name="Wegrzyn J.L."/>
            <person name="Mcevoy S.L."/>
        </authorList>
    </citation>
    <scope>NUCLEOTIDE SEQUENCE</scope>
    <source>
        <strain evidence="5">NS2018</strain>
        <tissue evidence="5">Leaf</tissue>
    </source>
</reference>
<dbReference type="Pfam" id="PF01204">
    <property type="entry name" value="Trehalase"/>
    <property type="match status" value="1"/>
</dbReference>
<proteinExistence type="inferred from homology"/>
<dbReference type="InterPro" id="IPR001661">
    <property type="entry name" value="Glyco_hydro_37"/>
</dbReference>
<keyword evidence="6" id="KW-1185">Reference proteome</keyword>
<reference evidence="5" key="1">
    <citation type="journal article" date="2022" name="Plant J.">
        <title>Strategies of tolerance reflected in two North American maple genomes.</title>
        <authorList>
            <person name="McEvoy S.L."/>
            <person name="Sezen U.U."/>
            <person name="Trouern-Trend A."/>
            <person name="McMahon S.M."/>
            <person name="Schaberg P.G."/>
            <person name="Yang J."/>
            <person name="Wegrzyn J.L."/>
            <person name="Swenson N.G."/>
        </authorList>
    </citation>
    <scope>NUCLEOTIDE SEQUENCE</scope>
    <source>
        <strain evidence="5">NS2018</strain>
    </source>
</reference>
<dbReference type="InterPro" id="IPR018232">
    <property type="entry name" value="Glyco_hydro_37_CS"/>
</dbReference>
<dbReference type="AlphaFoldDB" id="A0AA39TA76"/>
<evidence type="ECO:0000256" key="1">
    <source>
        <dbReference type="ARBA" id="ARBA00005615"/>
    </source>
</evidence>
<dbReference type="InterPro" id="IPR012341">
    <property type="entry name" value="6hp_glycosidase-like_sf"/>
</dbReference>
<dbReference type="Gene3D" id="1.50.10.10">
    <property type="match status" value="1"/>
</dbReference>
<evidence type="ECO:0000256" key="3">
    <source>
        <dbReference type="ARBA" id="ARBA00023295"/>
    </source>
</evidence>
<dbReference type="Proteomes" id="UP001168877">
    <property type="component" value="Unassembled WGS sequence"/>
</dbReference>
<dbReference type="PRINTS" id="PR00744">
    <property type="entry name" value="GLHYDRLASE37"/>
</dbReference>
<protein>
    <recommendedName>
        <fullName evidence="4">Trehalase</fullName>
        <ecNumber evidence="4">3.2.1.28</ecNumber>
    </recommendedName>
    <alternativeName>
        <fullName evidence="4">Alpha-trehalose glucohydrolase</fullName>
    </alternativeName>
</protein>
<evidence type="ECO:0000313" key="5">
    <source>
        <dbReference type="EMBL" id="KAK0604313.1"/>
    </source>
</evidence>
<comment type="catalytic activity">
    <reaction evidence="4">
        <text>alpha,alpha-trehalose + H2O = alpha-D-glucose + beta-D-glucose</text>
        <dbReference type="Rhea" id="RHEA:32675"/>
        <dbReference type="ChEBI" id="CHEBI:15377"/>
        <dbReference type="ChEBI" id="CHEBI:15903"/>
        <dbReference type="ChEBI" id="CHEBI:16551"/>
        <dbReference type="ChEBI" id="CHEBI:17925"/>
        <dbReference type="EC" id="3.2.1.28"/>
    </reaction>
</comment>
<dbReference type="SUPFAM" id="SSF48208">
    <property type="entry name" value="Six-hairpin glycosidases"/>
    <property type="match status" value="1"/>
</dbReference>
<sequence length="606" mass="68015">MFPSSTNFHHQFLTVHRALFLFSLTVLLLLTTTYTMSVTRALQQPCSGGGGPVVPTTPLVAFFERVQETALDTFGDSEKNFDPKLYVDFSLKSNLSTTVGAFDKLPRSENGSVPAPDLQEFIEKWFGGAGNDLVYAEPVDFVPEPEGFLPKVVNPEVRAWALEVHSLWKNLTRKVSGSVHDRPDLHTLLPLPEPVVIPGSRFIEVYYWDSYWVIRGLLASKMHETAKSIVINLISLVETYGYVLNGARAYYTNRSQPPLLSAMVHAIYNRTGDMELVKKALPALLKEYQFWNSGIHKVTIEDSEANNHILSRYYAKWNKPRPESSTIDKAHASKLSSDSEKEQLYRELASSAESGWDFSTRWMRNISDFTTLSTTSILPVDLNVFLLGMELDIAYLAKVVGHNATSESFSVASIARKQAINSVFWNEEKGQWLDYWINHGTTCEESHTWQACNQNHNIYASNYAPLWIDLFHSDTSLVEKVRQSLQSSGLVCAAGIATSTINSGEQWDFPNGWAPLQHMIVEGLVRSGSQEARSMAQDIAVRWIRTNYVTYKETGAMHEKYDVEKCGASGGGGEYKPQTGFGWSNGVVLAFLEEFGWPQDLKIDCQ</sequence>
<dbReference type="EMBL" id="JAUESC010000002">
    <property type="protein sequence ID" value="KAK0604313.1"/>
    <property type="molecule type" value="Genomic_DNA"/>
</dbReference>
<dbReference type="PANTHER" id="PTHR23403:SF1">
    <property type="entry name" value="TREHALASE"/>
    <property type="match status" value="1"/>
</dbReference>
<dbReference type="EC" id="3.2.1.28" evidence="4"/>
<dbReference type="GO" id="GO:0004555">
    <property type="term" value="F:alpha,alpha-trehalase activity"/>
    <property type="evidence" value="ECO:0007669"/>
    <property type="project" value="UniProtKB-EC"/>
</dbReference>
<dbReference type="PROSITE" id="PS00928">
    <property type="entry name" value="TREHALASE_2"/>
    <property type="match status" value="1"/>
</dbReference>
<accession>A0AA39TA76</accession>